<evidence type="ECO:0000313" key="2">
    <source>
        <dbReference type="EMBL" id="KAJ8454875.1"/>
    </source>
</evidence>
<protein>
    <submittedName>
        <fullName evidence="2">Uncharacterized protein</fullName>
    </submittedName>
</protein>
<dbReference type="AlphaFoldDB" id="A0AAD7TF66"/>
<accession>A0AAD7TF66</accession>
<dbReference type="Proteomes" id="UP001215151">
    <property type="component" value="Unassembled WGS sequence"/>
</dbReference>
<sequence length="267" mass="30251">MRRAYFRLVIPHSLRRSRPVTQRVVRVILDPGSRPQTAASVNGKVTLRLQALTKPRGHERTPAIVAEAQEEARSPPRVPRARPQANTSARAALKVLHQPPFNIQILHGSAITALRPTTQCTVFCGLRPREDDAHAYYSHAIKAFAVDSTIRVLNVHVGVPWSERNDTIACGLYNQWVQMSLRNHHRDLSYDKFVDARHGMIYSYPGKKHRFPGPQQLPRYRAWNQAQGSVRFKVYGAGEPARLIPDIALKPYEVHIADFDIIDILNV</sequence>
<proteinExistence type="predicted"/>
<evidence type="ECO:0000256" key="1">
    <source>
        <dbReference type="SAM" id="MobiDB-lite"/>
    </source>
</evidence>
<evidence type="ECO:0000313" key="3">
    <source>
        <dbReference type="Proteomes" id="UP001215151"/>
    </source>
</evidence>
<comment type="caution">
    <text evidence="2">The sequence shown here is derived from an EMBL/GenBank/DDBJ whole genome shotgun (WGS) entry which is preliminary data.</text>
</comment>
<gene>
    <name evidence="2" type="ORF">ONZ51_g12774</name>
</gene>
<dbReference type="EMBL" id="JAPEVG010000868">
    <property type="protein sequence ID" value="KAJ8454875.1"/>
    <property type="molecule type" value="Genomic_DNA"/>
</dbReference>
<name>A0AAD7TF66_9APHY</name>
<reference evidence="2" key="1">
    <citation type="submission" date="2022-11" db="EMBL/GenBank/DDBJ databases">
        <title>Genome Sequence of Cubamyces cubensis.</title>
        <authorList>
            <person name="Buettner E."/>
        </authorList>
    </citation>
    <scope>NUCLEOTIDE SEQUENCE</scope>
    <source>
        <strain evidence="2">MPL-01</strain>
    </source>
</reference>
<organism evidence="2 3">
    <name type="scientific">Trametes cubensis</name>
    <dbReference type="NCBI Taxonomy" id="1111947"/>
    <lineage>
        <taxon>Eukaryota</taxon>
        <taxon>Fungi</taxon>
        <taxon>Dikarya</taxon>
        <taxon>Basidiomycota</taxon>
        <taxon>Agaricomycotina</taxon>
        <taxon>Agaricomycetes</taxon>
        <taxon>Polyporales</taxon>
        <taxon>Polyporaceae</taxon>
        <taxon>Trametes</taxon>
    </lineage>
</organism>
<feature type="region of interest" description="Disordered" evidence="1">
    <location>
        <begin position="67"/>
        <end position="86"/>
    </location>
</feature>
<keyword evidence="3" id="KW-1185">Reference proteome</keyword>